<dbReference type="Proteomes" id="UP000561326">
    <property type="component" value="Unassembled WGS sequence"/>
</dbReference>
<sequence length="129" mass="14482">MILDTKRKVLIALYLEYQKDLPEMNKVTAASLELEPEVFKVAIDKLVHEGYLDNVLISRGGSGGKILSVRLEHAKLSRYAIHYIEDRLEIDPEATGEEKGKTVLKRFVDAGKESFENIVAKIVAELIKG</sequence>
<evidence type="ECO:0000313" key="2">
    <source>
        <dbReference type="Proteomes" id="UP000561326"/>
    </source>
</evidence>
<protein>
    <recommendedName>
        <fullName evidence="3">Transcriptional regulator</fullName>
    </recommendedName>
</protein>
<reference evidence="1 2" key="1">
    <citation type="submission" date="2020-04" db="EMBL/GenBank/DDBJ databases">
        <authorList>
            <person name="Hitch T.C.A."/>
            <person name="Wylensek D."/>
            <person name="Clavel T."/>
        </authorList>
    </citation>
    <scope>NUCLEOTIDE SEQUENCE [LARGE SCALE GENOMIC DNA]</scope>
    <source>
        <strain evidence="1 2">WB01_D5_05</strain>
    </source>
</reference>
<evidence type="ECO:0000313" key="1">
    <source>
        <dbReference type="EMBL" id="NMF00250.1"/>
    </source>
</evidence>
<name>A0A848D0G9_ANEAE</name>
<dbReference type="AlphaFoldDB" id="A0A848D0G9"/>
<proteinExistence type="predicted"/>
<dbReference type="RefSeq" id="WP_168976047.1">
    <property type="nucleotide sequence ID" value="NZ_JABAGO010000042.1"/>
</dbReference>
<dbReference type="EMBL" id="JABAGO010000042">
    <property type="protein sequence ID" value="NMF00250.1"/>
    <property type="molecule type" value="Genomic_DNA"/>
</dbReference>
<gene>
    <name evidence="1" type="ORF">HF838_18645</name>
</gene>
<comment type="caution">
    <text evidence="1">The sequence shown here is derived from an EMBL/GenBank/DDBJ whole genome shotgun (WGS) entry which is preliminary data.</text>
</comment>
<accession>A0A848D0G9</accession>
<organism evidence="1 2">
    <name type="scientific">Aneurinibacillus aneurinilyticus</name>
    <name type="common">Bacillus aneurinolyticus</name>
    <dbReference type="NCBI Taxonomy" id="1391"/>
    <lineage>
        <taxon>Bacteria</taxon>
        <taxon>Bacillati</taxon>
        <taxon>Bacillota</taxon>
        <taxon>Bacilli</taxon>
        <taxon>Bacillales</taxon>
        <taxon>Paenibacillaceae</taxon>
        <taxon>Aneurinibacillus group</taxon>
        <taxon>Aneurinibacillus</taxon>
    </lineage>
</organism>
<evidence type="ECO:0008006" key="3">
    <source>
        <dbReference type="Google" id="ProtNLM"/>
    </source>
</evidence>